<gene>
    <name evidence="1" type="ORF">PHSY_000664</name>
</gene>
<evidence type="ECO:0000313" key="2">
    <source>
        <dbReference type="Proteomes" id="UP000014071"/>
    </source>
</evidence>
<dbReference type="Proteomes" id="UP000014071">
    <property type="component" value="Unassembled WGS sequence"/>
</dbReference>
<protein>
    <submittedName>
        <fullName evidence="1">Polyketide synthase, putative</fullName>
    </submittedName>
</protein>
<organism evidence="1 2">
    <name type="scientific">Pseudozyma hubeiensis (strain SY62)</name>
    <name type="common">Yeast</name>
    <dbReference type="NCBI Taxonomy" id="1305764"/>
    <lineage>
        <taxon>Eukaryota</taxon>
        <taxon>Fungi</taxon>
        <taxon>Dikarya</taxon>
        <taxon>Basidiomycota</taxon>
        <taxon>Ustilaginomycotina</taxon>
        <taxon>Ustilaginomycetes</taxon>
        <taxon>Ustilaginales</taxon>
        <taxon>Ustilaginaceae</taxon>
        <taxon>Pseudozyma</taxon>
    </lineage>
</organism>
<sequence>MYTFDGSLHIIERCWQSTASPRPNHNSCFVPDVRLDGTLQKRKDANPAMGDSRWKKSMQLPVIGAFQQTLTSVFSSSLQRRMPSGQPFPMYMFLCSKIKTS</sequence>
<dbReference type="GeneID" id="24105968"/>
<reference evidence="2" key="1">
    <citation type="journal article" date="2013" name="Genome Announc.">
        <title>Draft genome sequence of the basidiomycetous yeast-like fungus Pseudozyma hubeiensis SY62, which produces an abundant amount of the biosurfactant mannosylerythritol lipids.</title>
        <authorList>
            <person name="Konishi M."/>
            <person name="Hatada Y."/>
            <person name="Horiuchi J."/>
        </authorList>
    </citation>
    <scope>NUCLEOTIDE SEQUENCE [LARGE SCALE GENOMIC DNA]</scope>
    <source>
        <strain evidence="2">SY62</strain>
    </source>
</reference>
<dbReference type="HOGENOM" id="CLU_2292919_0_0_1"/>
<dbReference type="EMBL" id="DF238772">
    <property type="protein sequence ID" value="GAC93102.1"/>
    <property type="molecule type" value="Genomic_DNA"/>
</dbReference>
<evidence type="ECO:0000313" key="1">
    <source>
        <dbReference type="EMBL" id="GAC93102.1"/>
    </source>
</evidence>
<dbReference type="RefSeq" id="XP_012186689.1">
    <property type="nucleotide sequence ID" value="XM_012331299.1"/>
</dbReference>
<dbReference type="AlphaFoldDB" id="R9NX51"/>
<proteinExistence type="predicted"/>
<keyword evidence="2" id="KW-1185">Reference proteome</keyword>
<name>R9NX51_PSEHS</name>
<accession>R9NX51</accession>